<accession>W7A3T3</accession>
<feature type="region of interest" description="Disordered" evidence="1">
    <location>
        <begin position="100"/>
        <end position="120"/>
    </location>
</feature>
<dbReference type="AlphaFoldDB" id="W7A3T3"/>
<organism evidence="2 3">
    <name type="scientific">Plasmodium inui San Antonio 1</name>
    <dbReference type="NCBI Taxonomy" id="1237626"/>
    <lineage>
        <taxon>Eukaryota</taxon>
        <taxon>Sar</taxon>
        <taxon>Alveolata</taxon>
        <taxon>Apicomplexa</taxon>
        <taxon>Aconoidasida</taxon>
        <taxon>Haemosporida</taxon>
        <taxon>Plasmodiidae</taxon>
        <taxon>Plasmodium</taxon>
        <taxon>Plasmodium (Plasmodium)</taxon>
    </lineage>
</organism>
<dbReference type="VEuPathDB" id="PlasmoDB:C922_05876"/>
<sequence length="177" mass="20310">MITEQKTLLAKQIEESKKLKEYFFHNDGDTNKLNLENIQGVPFGDDISPDYMIDVLGKILLQQPKAVGEELKKFENAITGTGPMTESTWKEVKHTLLEKGSEKRENQKSQVGNGQRKIGNDTKKAEYALKSLKDNMSNNPFVKQIMLNELEDVSLARKFKHEYVLEELNKEVIINRL</sequence>
<dbReference type="GeneID" id="20041150"/>
<gene>
    <name evidence="2" type="ORF">C922_05876</name>
</gene>
<reference evidence="2 3" key="1">
    <citation type="submission" date="2013-02" db="EMBL/GenBank/DDBJ databases">
        <title>The Genome Sequence of Plasmodium inui San Antonio 1.</title>
        <authorList>
            <consortium name="The Broad Institute Genome Sequencing Platform"/>
            <consortium name="The Broad Institute Genome Sequencing Center for Infectious Disease"/>
            <person name="Neafsey D."/>
            <person name="Cheeseman I."/>
            <person name="Volkman S."/>
            <person name="Adams J."/>
            <person name="Walker B."/>
            <person name="Young S.K."/>
            <person name="Zeng Q."/>
            <person name="Gargeya S."/>
            <person name="Fitzgerald M."/>
            <person name="Haas B."/>
            <person name="Abouelleil A."/>
            <person name="Alvarado L."/>
            <person name="Arachchi H.M."/>
            <person name="Berlin A.M."/>
            <person name="Chapman S.B."/>
            <person name="Dewar J."/>
            <person name="Goldberg J."/>
            <person name="Griggs A."/>
            <person name="Gujja S."/>
            <person name="Hansen M."/>
            <person name="Howarth C."/>
            <person name="Imamovic A."/>
            <person name="Larimer J."/>
            <person name="McCowan C."/>
            <person name="Murphy C."/>
            <person name="Neiman D."/>
            <person name="Pearson M."/>
            <person name="Priest M."/>
            <person name="Roberts A."/>
            <person name="Saif S."/>
            <person name="Shea T."/>
            <person name="Sisk P."/>
            <person name="Sykes S."/>
            <person name="Wortman J."/>
            <person name="Nusbaum C."/>
            <person name="Birren B."/>
        </authorList>
    </citation>
    <scope>NUCLEOTIDE SEQUENCE [LARGE SCALE GENOMIC DNA]</scope>
    <source>
        <strain evidence="2 3">San Antonio 1</strain>
    </source>
</reference>
<proteinExistence type="predicted"/>
<dbReference type="OrthoDB" id="387532at2759"/>
<dbReference type="RefSeq" id="XP_008819668.1">
    <property type="nucleotide sequence ID" value="XM_008821446.1"/>
</dbReference>
<keyword evidence="3" id="KW-1185">Reference proteome</keyword>
<evidence type="ECO:0000313" key="2">
    <source>
        <dbReference type="EMBL" id="EUD59685.1"/>
    </source>
</evidence>
<feature type="non-terminal residue" evidence="2">
    <location>
        <position position="177"/>
    </location>
</feature>
<evidence type="ECO:0000256" key="1">
    <source>
        <dbReference type="SAM" id="MobiDB-lite"/>
    </source>
</evidence>
<dbReference type="Proteomes" id="UP000030640">
    <property type="component" value="Unassembled WGS sequence"/>
</dbReference>
<name>W7A3T3_9APIC</name>
<dbReference type="EMBL" id="KI965768">
    <property type="protein sequence ID" value="EUD59685.1"/>
    <property type="molecule type" value="Genomic_DNA"/>
</dbReference>
<protein>
    <submittedName>
        <fullName evidence="2">Uncharacterized protein</fullName>
    </submittedName>
</protein>
<evidence type="ECO:0000313" key="3">
    <source>
        <dbReference type="Proteomes" id="UP000030640"/>
    </source>
</evidence>